<evidence type="ECO:0000256" key="1">
    <source>
        <dbReference type="ARBA" id="ARBA00010833"/>
    </source>
</evidence>
<dbReference type="InterPro" id="IPR008928">
    <property type="entry name" value="6-hairpin_glycosidase_sf"/>
</dbReference>
<dbReference type="PANTHER" id="PTHR10412">
    <property type="entry name" value="MANNOSYL-OLIGOSACCHARIDE GLUCOSIDASE"/>
    <property type="match status" value="1"/>
</dbReference>
<reference evidence="5" key="1">
    <citation type="submission" date="2011-09" db="EMBL/GenBank/DDBJ databases">
        <title>The permanent draft genome of Mucilaginibacter paludis DSM 18603.</title>
        <authorList>
            <consortium name="US DOE Joint Genome Institute (JGI-PGF)"/>
            <person name="Lucas S."/>
            <person name="Han J."/>
            <person name="Lapidus A."/>
            <person name="Bruce D."/>
            <person name="Goodwin L."/>
            <person name="Pitluck S."/>
            <person name="Peters L."/>
            <person name="Kyrpides N."/>
            <person name="Mavromatis K."/>
            <person name="Ivanova N."/>
            <person name="Mikhailova N."/>
            <person name="Held B."/>
            <person name="Detter J.C."/>
            <person name="Tapia R."/>
            <person name="Han C."/>
            <person name="Land M."/>
            <person name="Hauser L."/>
            <person name="Markowitz V."/>
            <person name="Cheng J.-F."/>
            <person name="Hugenholtz P."/>
            <person name="Woyke T."/>
            <person name="Wu D."/>
            <person name="Tindall B."/>
            <person name="Brambilla E."/>
            <person name="Klenk H.-P."/>
            <person name="Eisen J.A."/>
        </authorList>
    </citation>
    <scope>NUCLEOTIDE SEQUENCE [LARGE SCALE GENOMIC DNA]</scope>
    <source>
        <strain evidence="5">DSM 18603</strain>
    </source>
</reference>
<comment type="similarity">
    <text evidence="1">Belongs to the glycosyl hydrolase 63 family.</text>
</comment>
<keyword evidence="6" id="KW-1185">Reference proteome</keyword>
<dbReference type="STRING" id="714943.Mucpa_6083"/>
<dbReference type="HOGENOM" id="CLU_005386_0_1_10"/>
<dbReference type="GO" id="GO:0004573">
    <property type="term" value="F:Glc3Man9GlcNAc2 oligosaccharide glucosidase activity"/>
    <property type="evidence" value="ECO:0007669"/>
    <property type="project" value="InterPro"/>
</dbReference>
<dbReference type="InterPro" id="IPR054491">
    <property type="entry name" value="MGH1-like_GH"/>
</dbReference>
<dbReference type="InterPro" id="IPR012341">
    <property type="entry name" value="6hp_glycosidase-like_sf"/>
</dbReference>
<dbReference type="Pfam" id="PF22422">
    <property type="entry name" value="MGH1-like_GH"/>
    <property type="match status" value="1"/>
</dbReference>
<dbReference type="OrthoDB" id="9781878at2"/>
<dbReference type="eggNOG" id="COG3408">
    <property type="taxonomic scope" value="Bacteria"/>
</dbReference>
<proteinExistence type="inferred from homology"/>
<evidence type="ECO:0000259" key="4">
    <source>
        <dbReference type="Pfam" id="PF22422"/>
    </source>
</evidence>
<dbReference type="InterPro" id="IPR004888">
    <property type="entry name" value="Glycoside_hydrolase_63"/>
</dbReference>
<gene>
    <name evidence="5" type="ORF">Mucpa_6083</name>
</gene>
<dbReference type="PANTHER" id="PTHR10412:SF11">
    <property type="entry name" value="MANNOSYL-OLIGOSACCHARIDE GLUCOSIDASE"/>
    <property type="match status" value="1"/>
</dbReference>
<evidence type="ECO:0000256" key="2">
    <source>
        <dbReference type="ARBA" id="ARBA00022801"/>
    </source>
</evidence>
<evidence type="ECO:0000313" key="5">
    <source>
        <dbReference type="EMBL" id="EHQ30141.1"/>
    </source>
</evidence>
<dbReference type="Gene3D" id="1.50.10.10">
    <property type="match status" value="1"/>
</dbReference>
<evidence type="ECO:0000313" key="6">
    <source>
        <dbReference type="Proteomes" id="UP000002774"/>
    </source>
</evidence>
<sequence length="873" mass="102279">MANPVKNAEQTRLDENAKKPVPLEHWGPYVSERQWATVREDYSSNGDAWGHFTHDQARSRSYRWGEDGIAGISDYFQRLCFAVAVWNGKDPILKERLFGLPNGQGNHGEDVKELYYYLDNVPSHYYMKYLYKYPQTGFPYDELVSVNIHRSKMEPEYELLDTNVFDNDKYFDIYITYAKHHSEDIQICIEIVNRGPLTADITVLPTLWFFNYWQTDKSKPKPLITRLNHKSVKASHYIIGDYYFYFQDTGKSLFTENETNRERIYRQPNENVFVKDAFHEAIIDGDNFDELAAKNDGTKFAPVYKYTIRPKQSKKIFMRLSKEPVENPIGHNFEELFELRKKEADEFYNSLMPKSLSPELANIQRQAFAGLLWNKQYYHYDTREWHRASTHSDPSLATRPNGRNGNWKYLNNQDVISMPDKWEYPWYAAWDLAFHCVPMAIIDPEFAKNQLILIMREWYMNPEGQVPAYEWNFSDVNPPVQAWAALQVYRIEKEKKGVGDLRFLKRIFQKLIINFTWWANRKDVNGNNIFAGGFLGLDNIGVFDRSSQIKDAVLEQVDGTSWMGTFALNMMDIALEISMYDDSFEDMALKFYEHFVLIAEALNELGLWNEEDSFFYDMLRMKHGNHHLKVRSLVGLTSMFAVSVFNYDKLEALRDFTKRASWLNKYRTQNKLFLPIHDDGKGKVLLSLVPFERLAKLLERICDESEFLAKGGIRALSKFHEKNPYTANIDGRHYSIKYEPGDSTTNLFGGNSNWRGPIWMPMNFILINSLKKYYEFYGDEKKFNFPTDEGIKQISLGEIANQLIRRLISTFETDKNGDRPVNYKTHQAFYRKPENADLILYYEYFHGDDSYGLGASHQTGWSALIANMINDIY</sequence>
<dbReference type="GO" id="GO:0009311">
    <property type="term" value="P:oligosaccharide metabolic process"/>
    <property type="evidence" value="ECO:0007669"/>
    <property type="project" value="InterPro"/>
</dbReference>
<organism evidence="5 6">
    <name type="scientific">Mucilaginibacter paludis DSM 18603</name>
    <dbReference type="NCBI Taxonomy" id="714943"/>
    <lineage>
        <taxon>Bacteria</taxon>
        <taxon>Pseudomonadati</taxon>
        <taxon>Bacteroidota</taxon>
        <taxon>Sphingobacteriia</taxon>
        <taxon>Sphingobacteriales</taxon>
        <taxon>Sphingobacteriaceae</taxon>
        <taxon>Mucilaginibacter</taxon>
    </lineage>
</organism>
<dbReference type="EMBL" id="CM001403">
    <property type="protein sequence ID" value="EHQ30141.1"/>
    <property type="molecule type" value="Genomic_DNA"/>
</dbReference>
<keyword evidence="2" id="KW-0378">Hydrolase</keyword>
<dbReference type="AlphaFoldDB" id="H1YCF0"/>
<keyword evidence="3" id="KW-0326">Glycosidase</keyword>
<dbReference type="RefSeq" id="WP_008511674.1">
    <property type="nucleotide sequence ID" value="NZ_CM001403.1"/>
</dbReference>
<name>H1YCF0_9SPHI</name>
<evidence type="ECO:0000256" key="3">
    <source>
        <dbReference type="ARBA" id="ARBA00023295"/>
    </source>
</evidence>
<protein>
    <recommendedName>
        <fullName evidence="4">Mannosylglycerate hydrolase MGH1-like glycoside hydrolase domain-containing protein</fullName>
    </recommendedName>
</protein>
<accession>H1YCF0</accession>
<dbReference type="Proteomes" id="UP000002774">
    <property type="component" value="Chromosome"/>
</dbReference>
<dbReference type="SUPFAM" id="SSF48208">
    <property type="entry name" value="Six-hairpin glycosidases"/>
    <property type="match status" value="1"/>
</dbReference>
<feature type="domain" description="Mannosylglycerate hydrolase MGH1-like glycoside hydrolase" evidence="4">
    <location>
        <begin position="424"/>
        <end position="529"/>
    </location>
</feature>
<dbReference type="GO" id="GO:0006487">
    <property type="term" value="P:protein N-linked glycosylation"/>
    <property type="evidence" value="ECO:0007669"/>
    <property type="project" value="TreeGrafter"/>
</dbReference>